<accession>A0AAD9J0Y9</accession>
<dbReference type="GO" id="GO:0005509">
    <property type="term" value="F:calcium ion binding"/>
    <property type="evidence" value="ECO:0007669"/>
    <property type="project" value="InterPro"/>
</dbReference>
<dbReference type="EMBL" id="JAODUO010004337">
    <property type="protein sequence ID" value="KAK2143983.1"/>
    <property type="molecule type" value="Genomic_DNA"/>
</dbReference>
<keyword evidence="2" id="KW-0677">Repeat</keyword>
<name>A0AAD9J0Y9_RIDPI</name>
<dbReference type="AlphaFoldDB" id="A0AAD9J0Y9"/>
<dbReference type="Gene3D" id="1.10.238.10">
    <property type="entry name" value="EF-hand"/>
    <property type="match status" value="1"/>
</dbReference>
<dbReference type="PROSITE" id="PS00018">
    <property type="entry name" value="EF_HAND_1"/>
    <property type="match status" value="2"/>
</dbReference>
<feature type="domain" description="EF-hand" evidence="4">
    <location>
        <begin position="49"/>
        <end position="84"/>
    </location>
</feature>
<proteinExistence type="predicted"/>
<dbReference type="SUPFAM" id="SSF47473">
    <property type="entry name" value="EF-hand"/>
    <property type="match status" value="1"/>
</dbReference>
<organism evidence="5 6">
    <name type="scientific">Ridgeia piscesae</name>
    <name type="common">Tubeworm</name>
    <dbReference type="NCBI Taxonomy" id="27915"/>
    <lineage>
        <taxon>Eukaryota</taxon>
        <taxon>Metazoa</taxon>
        <taxon>Spiralia</taxon>
        <taxon>Lophotrochozoa</taxon>
        <taxon>Annelida</taxon>
        <taxon>Polychaeta</taxon>
        <taxon>Sedentaria</taxon>
        <taxon>Canalipalpata</taxon>
        <taxon>Sabellida</taxon>
        <taxon>Siboglinidae</taxon>
        <taxon>Ridgeia</taxon>
    </lineage>
</organism>
<evidence type="ECO:0000313" key="5">
    <source>
        <dbReference type="EMBL" id="KAK2143983.1"/>
    </source>
</evidence>
<dbReference type="PANTHER" id="PTHR10827">
    <property type="entry name" value="RETICULOCALBIN"/>
    <property type="match status" value="1"/>
</dbReference>
<comment type="caution">
    <text evidence="5">The sequence shown here is derived from an EMBL/GenBank/DDBJ whole genome shotgun (WGS) entry which is preliminary data.</text>
</comment>
<evidence type="ECO:0000313" key="6">
    <source>
        <dbReference type="Proteomes" id="UP001209878"/>
    </source>
</evidence>
<reference evidence="5" key="1">
    <citation type="journal article" date="2023" name="Mol. Biol. Evol.">
        <title>Third-Generation Sequencing Reveals the Adaptive Role of the Epigenome in Three Deep-Sea Polychaetes.</title>
        <authorList>
            <person name="Perez M."/>
            <person name="Aroh O."/>
            <person name="Sun Y."/>
            <person name="Lan Y."/>
            <person name="Juniper S.K."/>
            <person name="Young C.R."/>
            <person name="Angers B."/>
            <person name="Qian P.Y."/>
        </authorList>
    </citation>
    <scope>NUCLEOTIDE SEQUENCE</scope>
    <source>
        <strain evidence="5">R07B-5</strain>
    </source>
</reference>
<keyword evidence="1" id="KW-0479">Metal-binding</keyword>
<keyword evidence="6" id="KW-1185">Reference proteome</keyword>
<protein>
    <recommendedName>
        <fullName evidence="4">EF-hand domain-containing protein</fullName>
    </recommendedName>
</protein>
<evidence type="ECO:0000256" key="1">
    <source>
        <dbReference type="ARBA" id="ARBA00022723"/>
    </source>
</evidence>
<evidence type="ECO:0000259" key="4">
    <source>
        <dbReference type="PROSITE" id="PS50222"/>
    </source>
</evidence>
<dbReference type="PROSITE" id="PS50222">
    <property type="entry name" value="EF_HAND_2"/>
    <property type="match status" value="1"/>
</dbReference>
<dbReference type="PANTHER" id="PTHR10827:SF98">
    <property type="entry name" value="45 KDA CALCIUM-BINDING PROTEIN"/>
    <property type="match status" value="1"/>
</dbReference>
<dbReference type="InterPro" id="IPR002048">
    <property type="entry name" value="EF_hand_dom"/>
</dbReference>
<gene>
    <name evidence="5" type="ORF">NP493_4326g00001</name>
</gene>
<evidence type="ECO:0000256" key="2">
    <source>
        <dbReference type="ARBA" id="ARBA00022737"/>
    </source>
</evidence>
<dbReference type="Proteomes" id="UP001209878">
    <property type="component" value="Unassembled WGS sequence"/>
</dbReference>
<dbReference type="InterPro" id="IPR018247">
    <property type="entry name" value="EF_Hand_1_Ca_BS"/>
</dbReference>
<sequence>MGGIKMGPLYGMENSVTWKEYLQKEHDTRLVKLETDRAKDDVDLAQTLQLVEENEMKFRAADVDKTGSLDLAEFAAFTHPYDYEHMHEFEALAMEEAVHLIHETDSNRDGQLSMDEILDKYTLWVGSAAQTDTLHEEL</sequence>
<dbReference type="Pfam" id="PF13499">
    <property type="entry name" value="EF-hand_7"/>
    <property type="match status" value="1"/>
</dbReference>
<dbReference type="InterPro" id="IPR011992">
    <property type="entry name" value="EF-hand-dom_pair"/>
</dbReference>
<evidence type="ECO:0000256" key="3">
    <source>
        <dbReference type="ARBA" id="ARBA00022837"/>
    </source>
</evidence>
<keyword evidence="3" id="KW-0106">Calcium</keyword>